<keyword evidence="2" id="KW-1185">Reference proteome</keyword>
<sequence length="163" mass="18203">MCAELYTTILPQTYGPVCRCIGQGYGVLHKSCITCVLLGAALQSALTLTRAFVLYICWCRSSVPSPQWTVSRPGQGHILYVSCAHVDKLRYLVELRTYATETGPEEICDGNTRRHDCARSAFSSLLPQSGSTRKARWYYPAFLHRLEATCACVERAYAREIGE</sequence>
<accession>A0A371DJ50</accession>
<dbReference type="EMBL" id="KZ857390">
    <property type="protein sequence ID" value="RDX52528.1"/>
    <property type="molecule type" value="Genomic_DNA"/>
</dbReference>
<organism evidence="1 2">
    <name type="scientific">Lentinus brumalis</name>
    <dbReference type="NCBI Taxonomy" id="2498619"/>
    <lineage>
        <taxon>Eukaryota</taxon>
        <taxon>Fungi</taxon>
        <taxon>Dikarya</taxon>
        <taxon>Basidiomycota</taxon>
        <taxon>Agaricomycotina</taxon>
        <taxon>Agaricomycetes</taxon>
        <taxon>Polyporales</taxon>
        <taxon>Polyporaceae</taxon>
        <taxon>Lentinus</taxon>
    </lineage>
</organism>
<dbReference type="Proteomes" id="UP000256964">
    <property type="component" value="Unassembled WGS sequence"/>
</dbReference>
<evidence type="ECO:0000313" key="1">
    <source>
        <dbReference type="EMBL" id="RDX52528.1"/>
    </source>
</evidence>
<name>A0A371DJ50_9APHY</name>
<proteinExistence type="predicted"/>
<protein>
    <submittedName>
        <fullName evidence="1">Uncharacterized protein</fullName>
    </submittedName>
</protein>
<gene>
    <name evidence="1" type="ORF">OH76DRAFT_165752</name>
</gene>
<reference evidence="1 2" key="1">
    <citation type="journal article" date="2018" name="Biotechnol. Biofuels">
        <title>Integrative visual omics of the white-rot fungus Polyporus brumalis exposes the biotechnological potential of its oxidative enzymes for delignifying raw plant biomass.</title>
        <authorList>
            <person name="Miyauchi S."/>
            <person name="Rancon A."/>
            <person name="Drula E."/>
            <person name="Hage H."/>
            <person name="Chaduli D."/>
            <person name="Favel A."/>
            <person name="Grisel S."/>
            <person name="Henrissat B."/>
            <person name="Herpoel-Gimbert I."/>
            <person name="Ruiz-Duenas F.J."/>
            <person name="Chevret D."/>
            <person name="Hainaut M."/>
            <person name="Lin J."/>
            <person name="Wang M."/>
            <person name="Pangilinan J."/>
            <person name="Lipzen A."/>
            <person name="Lesage-Meessen L."/>
            <person name="Navarro D."/>
            <person name="Riley R."/>
            <person name="Grigoriev I.V."/>
            <person name="Zhou S."/>
            <person name="Raouche S."/>
            <person name="Rosso M.N."/>
        </authorList>
    </citation>
    <scope>NUCLEOTIDE SEQUENCE [LARGE SCALE GENOMIC DNA]</scope>
    <source>
        <strain evidence="1 2">BRFM 1820</strain>
    </source>
</reference>
<evidence type="ECO:0000313" key="2">
    <source>
        <dbReference type="Proteomes" id="UP000256964"/>
    </source>
</evidence>
<dbReference type="AlphaFoldDB" id="A0A371DJ50"/>